<reference evidence="1" key="1">
    <citation type="journal article" date="2022" name="Int. J. Mol. Sci.">
        <title>Draft Genome of Tanacetum Coccineum: Genomic Comparison of Closely Related Tanacetum-Family Plants.</title>
        <authorList>
            <person name="Yamashiro T."/>
            <person name="Shiraishi A."/>
            <person name="Nakayama K."/>
            <person name="Satake H."/>
        </authorList>
    </citation>
    <scope>NUCLEOTIDE SEQUENCE</scope>
</reference>
<reference evidence="1" key="2">
    <citation type="submission" date="2022-01" db="EMBL/GenBank/DDBJ databases">
        <authorList>
            <person name="Yamashiro T."/>
            <person name="Shiraishi A."/>
            <person name="Satake H."/>
            <person name="Nakayama K."/>
        </authorList>
    </citation>
    <scope>NUCLEOTIDE SEQUENCE</scope>
</reference>
<evidence type="ECO:0000313" key="2">
    <source>
        <dbReference type="Proteomes" id="UP001151760"/>
    </source>
</evidence>
<keyword evidence="2" id="KW-1185">Reference proteome</keyword>
<dbReference type="EMBL" id="BQNB010018992">
    <property type="protein sequence ID" value="GJT80446.1"/>
    <property type="molecule type" value="Genomic_DNA"/>
</dbReference>
<proteinExistence type="predicted"/>
<dbReference type="Proteomes" id="UP001151760">
    <property type="component" value="Unassembled WGS sequence"/>
</dbReference>
<gene>
    <name evidence="1" type="ORF">Tco_1054788</name>
</gene>
<comment type="caution">
    <text evidence="1">The sequence shown here is derived from an EMBL/GenBank/DDBJ whole genome shotgun (WGS) entry which is preliminary data.</text>
</comment>
<name>A0ABQ5GXT2_9ASTR</name>
<protein>
    <submittedName>
        <fullName evidence="1">Uncharacterized protein</fullName>
    </submittedName>
</protein>
<organism evidence="1 2">
    <name type="scientific">Tanacetum coccineum</name>
    <dbReference type="NCBI Taxonomy" id="301880"/>
    <lineage>
        <taxon>Eukaryota</taxon>
        <taxon>Viridiplantae</taxon>
        <taxon>Streptophyta</taxon>
        <taxon>Embryophyta</taxon>
        <taxon>Tracheophyta</taxon>
        <taxon>Spermatophyta</taxon>
        <taxon>Magnoliopsida</taxon>
        <taxon>eudicotyledons</taxon>
        <taxon>Gunneridae</taxon>
        <taxon>Pentapetalae</taxon>
        <taxon>asterids</taxon>
        <taxon>campanulids</taxon>
        <taxon>Asterales</taxon>
        <taxon>Asteraceae</taxon>
        <taxon>Asteroideae</taxon>
        <taxon>Anthemideae</taxon>
        <taxon>Anthemidinae</taxon>
        <taxon>Tanacetum</taxon>
    </lineage>
</organism>
<evidence type="ECO:0000313" key="1">
    <source>
        <dbReference type="EMBL" id="GJT80446.1"/>
    </source>
</evidence>
<sequence length="223" mass="24255">MTAENKLYFQAEKEAIFLILTGIGDEIYSTVDACNTTKEISFKTKSNDIRSSRFQNCQSVSTSCEAAQPLGNLVIKGQDSLLGRGKTVGSPVCNNMGYSALTGKGFGHMQGNAGSQSGLKTTRITSEKYDDVKTSVQVFHFKLSKRDCYMAKIQEVAPVAIQFYQAAIGTAIKGTANASLTQELKDAKLSFDASCGLWEATSSRDSLDCTSDQTEMSLRRHRP</sequence>
<accession>A0ABQ5GXT2</accession>